<dbReference type="PROSITE" id="PS01227">
    <property type="entry name" value="UPF0012"/>
    <property type="match status" value="1"/>
</dbReference>
<dbReference type="Pfam" id="PF00795">
    <property type="entry name" value="CN_hydrolase"/>
    <property type="match status" value="1"/>
</dbReference>
<dbReference type="Gene3D" id="3.60.110.10">
    <property type="entry name" value="Carbon-nitrogen hydrolase"/>
    <property type="match status" value="1"/>
</dbReference>
<dbReference type="Proteomes" id="UP000010809">
    <property type="component" value="Chromosome"/>
</dbReference>
<proteinExistence type="inferred from homology"/>
<dbReference type="PANTHER" id="PTHR23088:SF27">
    <property type="entry name" value="DEAMINATED GLUTATHIONE AMIDASE"/>
    <property type="match status" value="1"/>
</dbReference>
<dbReference type="CDD" id="cd07572">
    <property type="entry name" value="nit"/>
    <property type="match status" value="1"/>
</dbReference>
<evidence type="ECO:0000313" key="5">
    <source>
        <dbReference type="Proteomes" id="UP000010809"/>
    </source>
</evidence>
<evidence type="ECO:0000259" key="3">
    <source>
        <dbReference type="PROSITE" id="PS50263"/>
    </source>
</evidence>
<evidence type="ECO:0000256" key="1">
    <source>
        <dbReference type="ARBA" id="ARBA00010613"/>
    </source>
</evidence>
<dbReference type="PROSITE" id="PS50263">
    <property type="entry name" value="CN_HYDROLASE"/>
    <property type="match status" value="1"/>
</dbReference>
<dbReference type="SUPFAM" id="SSF56317">
    <property type="entry name" value="Carbon-nitrogen hydrolase"/>
    <property type="match status" value="1"/>
</dbReference>
<dbReference type="PANTHER" id="PTHR23088">
    <property type="entry name" value="NITRILASE-RELATED"/>
    <property type="match status" value="1"/>
</dbReference>
<name>L0E1B7_THIND</name>
<reference evidence="4" key="1">
    <citation type="submission" date="2015-12" db="EMBL/GenBank/DDBJ databases">
        <authorList>
            <person name="Tikhonova T.V."/>
            <person name="Pavlov A.R."/>
            <person name="Beletsky A.V."/>
            <person name="Mardanov A.V."/>
            <person name="Sorokin D.Y."/>
            <person name="Ravin N.V."/>
            <person name="Popov V.O."/>
        </authorList>
    </citation>
    <scope>NUCLEOTIDE SEQUENCE</scope>
    <source>
        <strain evidence="4">DSM 14787</strain>
    </source>
</reference>
<dbReference type="EMBL" id="CP003989">
    <property type="protein sequence ID" value="AGA35042.1"/>
    <property type="molecule type" value="Genomic_DNA"/>
</dbReference>
<evidence type="ECO:0000313" key="4">
    <source>
        <dbReference type="EMBL" id="AGA35042.1"/>
    </source>
</evidence>
<dbReference type="GO" id="GO:0016811">
    <property type="term" value="F:hydrolase activity, acting on carbon-nitrogen (but not peptide) bonds, in linear amides"/>
    <property type="evidence" value="ECO:0007669"/>
    <property type="project" value="InterPro"/>
</dbReference>
<keyword evidence="2" id="KW-0378">Hydrolase</keyword>
<organism evidence="4 5">
    <name type="scientific">Thioalkalivibrio nitratireducens (strain DSM 14787 / UNIQEM 213 / ALEN2)</name>
    <dbReference type="NCBI Taxonomy" id="1255043"/>
    <lineage>
        <taxon>Bacteria</taxon>
        <taxon>Pseudomonadati</taxon>
        <taxon>Pseudomonadota</taxon>
        <taxon>Gammaproteobacteria</taxon>
        <taxon>Chromatiales</taxon>
        <taxon>Ectothiorhodospiraceae</taxon>
        <taxon>Thioalkalivibrio</taxon>
    </lineage>
</organism>
<dbReference type="KEGG" id="tni:TVNIR_3406"/>
<dbReference type="HOGENOM" id="CLU_030130_1_2_6"/>
<dbReference type="AlphaFoldDB" id="L0E1B7"/>
<keyword evidence="5" id="KW-1185">Reference proteome</keyword>
<dbReference type="STRING" id="1255043.TVNIR_3406"/>
<dbReference type="PATRIC" id="fig|1255043.3.peg.3436"/>
<evidence type="ECO:0000256" key="2">
    <source>
        <dbReference type="ARBA" id="ARBA00022801"/>
    </source>
</evidence>
<dbReference type="GO" id="GO:0016746">
    <property type="term" value="F:acyltransferase activity"/>
    <property type="evidence" value="ECO:0007669"/>
    <property type="project" value="UniProtKB-KW"/>
</dbReference>
<comment type="similarity">
    <text evidence="1">Belongs to the carbon-nitrogen hydrolase superfamily. NIT1/NIT2 family.</text>
</comment>
<dbReference type="eggNOG" id="COG0388">
    <property type="taxonomic scope" value="Bacteria"/>
</dbReference>
<sequence length="283" mass="31248">MHVMTNVAAIQMASGPQPQANLLEAKRLLREAVEKGAKLVVLPENFAMMGMQETDVLKIAEEPQAGPLQAFLAEQARRFGIWLVGGTIPLKTLRGDRARSTCMVFDDQGERVARYDKLHLFDVRLPDGDERYTESRIYEPGEQIVTLDTPFGRMGLAVCYDLRFPELFRGLLDQGAEFVAMPAAFTAQTGQAHWDILLRARAIENQMFMLAAAQGGFHVNGRETYGHSALIDPWGRVVAQLGRNPGVLVADLGCECVGRIRTLFPAVQHRRLACDVEVSPASG</sequence>
<feature type="domain" description="CN hydrolase" evidence="3">
    <location>
        <begin position="5"/>
        <end position="254"/>
    </location>
</feature>
<accession>L0E1B7</accession>
<dbReference type="InterPro" id="IPR003010">
    <property type="entry name" value="C-N_Hydrolase"/>
</dbReference>
<dbReference type="InterPro" id="IPR045254">
    <property type="entry name" value="Nit1/2_C-N_Hydrolase"/>
</dbReference>
<dbReference type="InterPro" id="IPR036526">
    <property type="entry name" value="C-N_Hydrolase_sf"/>
</dbReference>
<dbReference type="InterPro" id="IPR001110">
    <property type="entry name" value="UPF0012_CS"/>
</dbReference>
<gene>
    <name evidence="4" type="primary">yafV [C]</name>
    <name evidence="4" type="ordered locus">TVNIR_3406</name>
</gene>
<protein>
    <submittedName>
        <fullName evidence="4">Nitrilase/cyanide hydratase and apolipoprotein N-acyltransferase</fullName>
    </submittedName>
</protein>